<protein>
    <submittedName>
        <fullName evidence="2">Uncharacterized protein</fullName>
    </submittedName>
</protein>
<comment type="caution">
    <text evidence="2">The sequence shown here is derived from an EMBL/GenBank/DDBJ whole genome shotgun (WGS) entry which is preliminary data.</text>
</comment>
<proteinExistence type="predicted"/>
<gene>
    <name evidence="2" type="ORF">ACEZDJ_40555</name>
</gene>
<accession>A0ABV6V1I6</accession>
<evidence type="ECO:0000313" key="3">
    <source>
        <dbReference type="Proteomes" id="UP001592528"/>
    </source>
</evidence>
<keyword evidence="3" id="KW-1185">Reference proteome</keyword>
<keyword evidence="1" id="KW-0472">Membrane</keyword>
<dbReference type="EMBL" id="JBHEZZ010000051">
    <property type="protein sequence ID" value="MFC1407584.1"/>
    <property type="molecule type" value="Genomic_DNA"/>
</dbReference>
<dbReference type="Proteomes" id="UP001592528">
    <property type="component" value="Unassembled WGS sequence"/>
</dbReference>
<keyword evidence="1" id="KW-1133">Transmembrane helix</keyword>
<keyword evidence="1" id="KW-0812">Transmembrane</keyword>
<reference evidence="2 3" key="1">
    <citation type="submission" date="2024-09" db="EMBL/GenBank/DDBJ databases">
        <authorList>
            <person name="Lee S.D."/>
        </authorList>
    </citation>
    <scope>NUCLEOTIDE SEQUENCE [LARGE SCALE GENOMIC DNA]</scope>
    <source>
        <strain evidence="2 3">N1-5</strain>
    </source>
</reference>
<feature type="transmembrane region" description="Helical" evidence="1">
    <location>
        <begin position="64"/>
        <end position="83"/>
    </location>
</feature>
<name>A0ABV6V1I6_9ACTN</name>
<sequence length="172" mass="18184">MSISISDRFSKKTVSVEEQTAKAEAKAQADAEALKNLKPLPVWFFGFEGLMGGAYDILKTSPDAWTVLAALGAVNMIVGITVLGKRRKLVKAMLKNSRTRAIAIGLIALRAGAHLLLGLAGAQITSAAGHLTMAFLMTAATVTLLWFDQRISFRALGLLPTAPATPAAAVQH</sequence>
<evidence type="ECO:0000313" key="2">
    <source>
        <dbReference type="EMBL" id="MFC1407584.1"/>
    </source>
</evidence>
<evidence type="ECO:0000256" key="1">
    <source>
        <dbReference type="SAM" id="Phobius"/>
    </source>
</evidence>
<dbReference type="RefSeq" id="WP_232242195.1">
    <property type="nucleotide sequence ID" value="NZ_JBHEZZ010000051.1"/>
</dbReference>
<feature type="transmembrane region" description="Helical" evidence="1">
    <location>
        <begin position="128"/>
        <end position="147"/>
    </location>
</feature>
<organism evidence="2 3">
    <name type="scientific">Streptacidiphilus cavernicola</name>
    <dbReference type="NCBI Taxonomy" id="3342716"/>
    <lineage>
        <taxon>Bacteria</taxon>
        <taxon>Bacillati</taxon>
        <taxon>Actinomycetota</taxon>
        <taxon>Actinomycetes</taxon>
        <taxon>Kitasatosporales</taxon>
        <taxon>Streptomycetaceae</taxon>
        <taxon>Streptacidiphilus</taxon>
    </lineage>
</organism>
<feature type="transmembrane region" description="Helical" evidence="1">
    <location>
        <begin position="103"/>
        <end position="122"/>
    </location>
</feature>